<keyword evidence="3" id="KW-1185">Reference proteome</keyword>
<keyword evidence="1" id="KW-0472">Membrane</keyword>
<evidence type="ECO:0000313" key="3">
    <source>
        <dbReference type="Proteomes" id="UP000809829"/>
    </source>
</evidence>
<keyword evidence="1" id="KW-0812">Transmembrane</keyword>
<name>A0ABS2QVJ6_9BACI</name>
<accession>A0ABS2QVJ6</accession>
<evidence type="ECO:0000313" key="2">
    <source>
        <dbReference type="EMBL" id="MBM7703484.1"/>
    </source>
</evidence>
<evidence type="ECO:0000256" key="1">
    <source>
        <dbReference type="SAM" id="Phobius"/>
    </source>
</evidence>
<dbReference type="Proteomes" id="UP000809829">
    <property type="component" value="Unassembled WGS sequence"/>
</dbReference>
<sequence>MLATQKNLDKKDTNGKAVGSLLIGILYFSWYILNGFSYFCSFSTSAFEFKNGFRFPITITSLSSIGFDKKCRV</sequence>
<proteinExistence type="predicted"/>
<protein>
    <submittedName>
        <fullName evidence="2">Uncharacterized protein</fullName>
    </submittedName>
</protein>
<gene>
    <name evidence="2" type="ORF">JOC83_002333</name>
</gene>
<feature type="transmembrane region" description="Helical" evidence="1">
    <location>
        <begin position="21"/>
        <end position="39"/>
    </location>
</feature>
<dbReference type="EMBL" id="JAFBFC010000004">
    <property type="protein sequence ID" value="MBM7703484.1"/>
    <property type="molecule type" value="Genomic_DNA"/>
</dbReference>
<keyword evidence="1" id="KW-1133">Transmembrane helix</keyword>
<reference evidence="2 3" key="1">
    <citation type="submission" date="2021-01" db="EMBL/GenBank/DDBJ databases">
        <title>Genomic Encyclopedia of Type Strains, Phase IV (KMG-IV): sequencing the most valuable type-strain genomes for metagenomic binning, comparative biology and taxonomic classification.</title>
        <authorList>
            <person name="Goeker M."/>
        </authorList>
    </citation>
    <scope>NUCLEOTIDE SEQUENCE [LARGE SCALE GENOMIC DNA]</scope>
    <source>
        <strain evidence="2 3">DSM 104297</strain>
    </source>
</reference>
<organism evidence="2 3">
    <name type="scientific">Priestia iocasae</name>
    <dbReference type="NCBI Taxonomy" id="2291674"/>
    <lineage>
        <taxon>Bacteria</taxon>
        <taxon>Bacillati</taxon>
        <taxon>Bacillota</taxon>
        <taxon>Bacilli</taxon>
        <taxon>Bacillales</taxon>
        <taxon>Bacillaceae</taxon>
        <taxon>Priestia</taxon>
    </lineage>
</organism>
<comment type="caution">
    <text evidence="2">The sequence shown here is derived from an EMBL/GenBank/DDBJ whole genome shotgun (WGS) entry which is preliminary data.</text>
</comment>